<dbReference type="Proteomes" id="UP001396334">
    <property type="component" value="Unassembled WGS sequence"/>
</dbReference>
<evidence type="ECO:0000256" key="1">
    <source>
        <dbReference type="SAM" id="MobiDB-lite"/>
    </source>
</evidence>
<comment type="caution">
    <text evidence="2">The sequence shown here is derived from an EMBL/GenBank/DDBJ whole genome shotgun (WGS) entry which is preliminary data.</text>
</comment>
<gene>
    <name evidence="2" type="ORF">V6N11_010908</name>
</gene>
<reference evidence="2 3" key="1">
    <citation type="journal article" date="2024" name="G3 (Bethesda)">
        <title>Genome assembly of Hibiscus sabdariffa L. provides insights into metabolisms of medicinal natural products.</title>
        <authorList>
            <person name="Kim T."/>
        </authorList>
    </citation>
    <scope>NUCLEOTIDE SEQUENCE [LARGE SCALE GENOMIC DNA]</scope>
    <source>
        <strain evidence="2">TK-2024</strain>
        <tissue evidence="2">Old leaves</tissue>
    </source>
</reference>
<feature type="compositionally biased region" description="Low complexity" evidence="1">
    <location>
        <begin position="105"/>
        <end position="117"/>
    </location>
</feature>
<organism evidence="2 3">
    <name type="scientific">Hibiscus sabdariffa</name>
    <name type="common">roselle</name>
    <dbReference type="NCBI Taxonomy" id="183260"/>
    <lineage>
        <taxon>Eukaryota</taxon>
        <taxon>Viridiplantae</taxon>
        <taxon>Streptophyta</taxon>
        <taxon>Embryophyta</taxon>
        <taxon>Tracheophyta</taxon>
        <taxon>Spermatophyta</taxon>
        <taxon>Magnoliopsida</taxon>
        <taxon>eudicotyledons</taxon>
        <taxon>Gunneridae</taxon>
        <taxon>Pentapetalae</taxon>
        <taxon>rosids</taxon>
        <taxon>malvids</taxon>
        <taxon>Malvales</taxon>
        <taxon>Malvaceae</taxon>
        <taxon>Malvoideae</taxon>
        <taxon>Hibiscus</taxon>
    </lineage>
</organism>
<feature type="region of interest" description="Disordered" evidence="1">
    <location>
        <begin position="1"/>
        <end position="40"/>
    </location>
</feature>
<evidence type="ECO:0000313" key="3">
    <source>
        <dbReference type="Proteomes" id="UP001396334"/>
    </source>
</evidence>
<name>A0ABR2S6M2_9ROSI</name>
<protein>
    <submittedName>
        <fullName evidence="2">Uncharacterized protein</fullName>
    </submittedName>
</protein>
<evidence type="ECO:0000313" key="2">
    <source>
        <dbReference type="EMBL" id="KAK9020896.1"/>
    </source>
</evidence>
<feature type="region of interest" description="Disordered" evidence="1">
    <location>
        <begin position="52"/>
        <end position="143"/>
    </location>
</feature>
<feature type="compositionally biased region" description="Basic and acidic residues" evidence="1">
    <location>
        <begin position="57"/>
        <end position="67"/>
    </location>
</feature>
<feature type="compositionally biased region" description="Basic and acidic residues" evidence="1">
    <location>
        <begin position="21"/>
        <end position="30"/>
    </location>
</feature>
<keyword evidence="3" id="KW-1185">Reference proteome</keyword>
<accession>A0ABR2S6M2</accession>
<dbReference type="EMBL" id="JBBPBN010000016">
    <property type="protein sequence ID" value="KAK9020896.1"/>
    <property type="molecule type" value="Genomic_DNA"/>
</dbReference>
<proteinExistence type="predicted"/>
<sequence>MEPDEDPKTTTANKNDNLMLLKEEPMESDPHPPLALPTGVIQQMPVKIPVATAKRSYNKDRHTKVEESQYPPLAPPGSSSSLVNSAINQMGKPSVGGTLKIPATSAPNPSDNNSNNSQIDDGGTKKRKRPANSEFCDINDGIL</sequence>